<proteinExistence type="predicted"/>
<organism evidence="5 6">
    <name type="scientific">Desulfatibacillum aliphaticivorans</name>
    <dbReference type="NCBI Taxonomy" id="218208"/>
    <lineage>
        <taxon>Bacteria</taxon>
        <taxon>Pseudomonadati</taxon>
        <taxon>Thermodesulfobacteriota</taxon>
        <taxon>Desulfobacteria</taxon>
        <taxon>Desulfobacterales</taxon>
        <taxon>Desulfatibacillaceae</taxon>
        <taxon>Desulfatibacillum</taxon>
    </lineage>
</organism>
<evidence type="ECO:0000313" key="5">
    <source>
        <dbReference type="EMBL" id="ACL05495.1"/>
    </source>
</evidence>
<keyword evidence="4" id="KW-0804">Transcription</keyword>
<keyword evidence="6" id="KW-1185">Reference proteome</keyword>
<dbReference type="InterPro" id="IPR013325">
    <property type="entry name" value="RNA_pol_sigma_r2"/>
</dbReference>
<gene>
    <name evidence="5" type="ordered locus">Dalk_3809</name>
</gene>
<dbReference type="SUPFAM" id="SSF88946">
    <property type="entry name" value="Sigma2 domain of RNA polymerase sigma factors"/>
    <property type="match status" value="1"/>
</dbReference>
<dbReference type="RefSeq" id="WP_015948546.1">
    <property type="nucleotide sequence ID" value="NC_011768.1"/>
</dbReference>
<dbReference type="NCBIfam" id="TIGR02937">
    <property type="entry name" value="sigma70-ECF"/>
    <property type="match status" value="1"/>
</dbReference>
<dbReference type="Gene3D" id="1.10.1740.10">
    <property type="match status" value="1"/>
</dbReference>
<keyword evidence="2" id="KW-0731">Sigma factor</keyword>
<dbReference type="HOGENOM" id="CLU_1243661_0_0_7"/>
<evidence type="ECO:0000313" key="6">
    <source>
        <dbReference type="Proteomes" id="UP000000739"/>
    </source>
</evidence>
<dbReference type="EMBL" id="CP001322">
    <property type="protein sequence ID" value="ACL05495.1"/>
    <property type="molecule type" value="Genomic_DNA"/>
</dbReference>
<evidence type="ECO:0000256" key="3">
    <source>
        <dbReference type="ARBA" id="ARBA00023125"/>
    </source>
</evidence>
<dbReference type="PANTHER" id="PTHR43133">
    <property type="entry name" value="RNA POLYMERASE ECF-TYPE SIGMA FACTO"/>
    <property type="match status" value="1"/>
</dbReference>
<dbReference type="GO" id="GO:0006352">
    <property type="term" value="P:DNA-templated transcription initiation"/>
    <property type="evidence" value="ECO:0007669"/>
    <property type="project" value="InterPro"/>
</dbReference>
<keyword evidence="3" id="KW-0238">DNA-binding</keyword>
<protein>
    <submittedName>
        <fullName evidence="5">RNA polymerase, sigma-24 subunit, ECF subfamily</fullName>
    </submittedName>
</protein>
<keyword evidence="1" id="KW-0805">Transcription regulation</keyword>
<dbReference type="AlphaFoldDB" id="B8FC77"/>
<dbReference type="Proteomes" id="UP000000739">
    <property type="component" value="Chromosome"/>
</dbReference>
<name>B8FC77_DESAL</name>
<evidence type="ECO:0000256" key="1">
    <source>
        <dbReference type="ARBA" id="ARBA00023015"/>
    </source>
</evidence>
<dbReference type="GO" id="GO:0003677">
    <property type="term" value="F:DNA binding"/>
    <property type="evidence" value="ECO:0007669"/>
    <property type="project" value="UniProtKB-KW"/>
</dbReference>
<dbReference type="GO" id="GO:0016987">
    <property type="term" value="F:sigma factor activity"/>
    <property type="evidence" value="ECO:0007669"/>
    <property type="project" value="UniProtKB-KW"/>
</dbReference>
<dbReference type="InterPro" id="IPR014284">
    <property type="entry name" value="RNA_pol_sigma-70_dom"/>
</dbReference>
<sequence length="222" mass="25690">MGTRFDKDLDLAQRVCRELAKGNNKAILELYSLYQNLFFRFAMRRLFSPTQDKAERILSDFWLELLNRKALGSYAGKASLSTYLLVILNRRILDHNARFAKRRERFVQEPNIDNNSGLQESPEETLIRSQREKVLALALASLDDISPRDARLIRMHLAGLNYEQMAERELQGEKFTKEELHKKTNALKKQFSRPGTGSLAKFKTVLTRALNKCGLTREDLLE</sequence>
<dbReference type="eggNOG" id="COG1595">
    <property type="taxonomic scope" value="Bacteria"/>
</dbReference>
<accession>B8FC77</accession>
<reference evidence="5 6" key="1">
    <citation type="journal article" date="2012" name="Environ. Microbiol.">
        <title>The genome sequence of Desulfatibacillum alkenivorans AK-01: a blueprint for anaerobic alkane oxidation.</title>
        <authorList>
            <person name="Callaghan A.V."/>
            <person name="Morris B.E."/>
            <person name="Pereira I.A."/>
            <person name="McInerney M.J."/>
            <person name="Austin R.N."/>
            <person name="Groves J.T."/>
            <person name="Kukor J.J."/>
            <person name="Suflita J.M."/>
            <person name="Young L.Y."/>
            <person name="Zylstra G.J."/>
            <person name="Wawrik B."/>
        </authorList>
    </citation>
    <scope>NUCLEOTIDE SEQUENCE [LARGE SCALE GENOMIC DNA]</scope>
    <source>
        <strain evidence="5 6">AK-01</strain>
    </source>
</reference>
<dbReference type="InterPro" id="IPR039425">
    <property type="entry name" value="RNA_pol_sigma-70-like"/>
</dbReference>
<dbReference type="PANTHER" id="PTHR43133:SF8">
    <property type="entry name" value="RNA POLYMERASE SIGMA FACTOR HI_1459-RELATED"/>
    <property type="match status" value="1"/>
</dbReference>
<evidence type="ECO:0000256" key="4">
    <source>
        <dbReference type="ARBA" id="ARBA00023163"/>
    </source>
</evidence>
<dbReference type="KEGG" id="dal:Dalk_3809"/>
<evidence type="ECO:0000256" key="2">
    <source>
        <dbReference type="ARBA" id="ARBA00023082"/>
    </source>
</evidence>